<feature type="region of interest" description="Disordered" evidence="1">
    <location>
        <begin position="1"/>
        <end position="23"/>
    </location>
</feature>
<sequence length="113" mass="12641">MHYKFSDDPWKTKACHNQDRNPEVWFPSSPNITHGGYEKATLFHSSSMQGPLRAKGPLSTADVLAELNNKAFNALPHRWWVPNDMGRETGPEGLSSSSALLCPHNPRNTARND</sequence>
<organism evidence="2 3">
    <name type="scientific">Caerostris extrusa</name>
    <name type="common">Bark spider</name>
    <name type="synonym">Caerostris bankana</name>
    <dbReference type="NCBI Taxonomy" id="172846"/>
    <lineage>
        <taxon>Eukaryota</taxon>
        <taxon>Metazoa</taxon>
        <taxon>Ecdysozoa</taxon>
        <taxon>Arthropoda</taxon>
        <taxon>Chelicerata</taxon>
        <taxon>Arachnida</taxon>
        <taxon>Araneae</taxon>
        <taxon>Araneomorphae</taxon>
        <taxon>Entelegynae</taxon>
        <taxon>Araneoidea</taxon>
        <taxon>Araneidae</taxon>
        <taxon>Caerostris</taxon>
    </lineage>
</organism>
<dbReference type="EMBL" id="BPLR01004940">
    <property type="protein sequence ID" value="GIX98662.1"/>
    <property type="molecule type" value="Genomic_DNA"/>
</dbReference>
<comment type="caution">
    <text evidence="2">The sequence shown here is derived from an EMBL/GenBank/DDBJ whole genome shotgun (WGS) entry which is preliminary data.</text>
</comment>
<accession>A0AAV4PMN5</accession>
<gene>
    <name evidence="2" type="ORF">CEXT_79101</name>
</gene>
<protein>
    <submittedName>
        <fullName evidence="2">Uncharacterized protein</fullName>
    </submittedName>
</protein>
<reference evidence="2 3" key="1">
    <citation type="submission" date="2021-06" db="EMBL/GenBank/DDBJ databases">
        <title>Caerostris extrusa draft genome.</title>
        <authorList>
            <person name="Kono N."/>
            <person name="Arakawa K."/>
        </authorList>
    </citation>
    <scope>NUCLEOTIDE SEQUENCE [LARGE SCALE GENOMIC DNA]</scope>
</reference>
<feature type="region of interest" description="Disordered" evidence="1">
    <location>
        <begin position="81"/>
        <end position="113"/>
    </location>
</feature>
<name>A0AAV4PMN5_CAEEX</name>
<evidence type="ECO:0000313" key="2">
    <source>
        <dbReference type="EMBL" id="GIX98662.1"/>
    </source>
</evidence>
<keyword evidence="3" id="KW-1185">Reference proteome</keyword>
<proteinExistence type="predicted"/>
<evidence type="ECO:0000313" key="3">
    <source>
        <dbReference type="Proteomes" id="UP001054945"/>
    </source>
</evidence>
<dbReference type="Proteomes" id="UP001054945">
    <property type="component" value="Unassembled WGS sequence"/>
</dbReference>
<dbReference type="AlphaFoldDB" id="A0AAV4PMN5"/>
<feature type="compositionally biased region" description="Basic and acidic residues" evidence="1">
    <location>
        <begin position="1"/>
        <end position="22"/>
    </location>
</feature>
<evidence type="ECO:0000256" key="1">
    <source>
        <dbReference type="SAM" id="MobiDB-lite"/>
    </source>
</evidence>